<protein>
    <recommendedName>
        <fullName evidence="5">Nineteen complex-related protein 2-domain-containing protein</fullName>
    </recommendedName>
</protein>
<evidence type="ECO:0000313" key="4">
    <source>
        <dbReference type="Proteomes" id="UP000033483"/>
    </source>
</evidence>
<dbReference type="Pfam" id="PF15458">
    <property type="entry name" value="NTR2"/>
    <property type="match status" value="1"/>
</dbReference>
<comment type="caution">
    <text evidence="3">The sequence shown here is derived from an EMBL/GenBank/DDBJ whole genome shotgun (WGS) entry which is preliminary data.</text>
</comment>
<dbReference type="GO" id="GO:0000390">
    <property type="term" value="P:spliceosomal complex disassembly"/>
    <property type="evidence" value="ECO:0007669"/>
    <property type="project" value="InterPro"/>
</dbReference>
<organism evidence="3 4">
    <name type="scientific">Thielaviopsis punctulata</name>
    <dbReference type="NCBI Taxonomy" id="72032"/>
    <lineage>
        <taxon>Eukaryota</taxon>
        <taxon>Fungi</taxon>
        <taxon>Dikarya</taxon>
        <taxon>Ascomycota</taxon>
        <taxon>Pezizomycotina</taxon>
        <taxon>Sordariomycetes</taxon>
        <taxon>Hypocreomycetidae</taxon>
        <taxon>Microascales</taxon>
        <taxon>Ceratocystidaceae</taxon>
        <taxon>Thielaviopsis</taxon>
    </lineage>
</organism>
<gene>
    <name evidence="3" type="ORF">TD95_001102</name>
</gene>
<evidence type="ECO:0000256" key="1">
    <source>
        <dbReference type="SAM" id="Coils"/>
    </source>
</evidence>
<dbReference type="AlphaFoldDB" id="A0A0F4ZL61"/>
<proteinExistence type="predicted"/>
<feature type="compositionally biased region" description="Basic and acidic residues" evidence="2">
    <location>
        <begin position="247"/>
        <end position="258"/>
    </location>
</feature>
<sequence length="489" mass="53371">MSSFGPKRKARIIKVDHLEEDDDSVKQEESEQAVFKPARKTNRQTGLRKNVVASEASGASDVSASASDVNSARPADEDDDNGPAVVRPLASRSGSAKPKRRPKTSRISFGGDDHEEDNGPIVVAPKKNTLSARAQENSALRRNIALKGLPVRSVEADEERTVYSKEYLEELQNSTPITPQNISSHASTAGDEMDLDAAELEGAVIVNTQDLPTPIEKTRILSEAEIRERKERRARLAHETADGADDIIRLDSDSDTRPHNGSMLAHLSQRKKDKDTRLVREDEDLGEGFDAFVEDGGIALGRRAEREARRRRKQEIADMIHAAEGSSDDESSDEEAARRIAFEAAQSRAGLEGVEAAVPRGAPQGEEAQVPARLTAIPAMDECVQRIRQRVEEMRAQVAGKSRQVAELRAEKRQVLEREAEVQTLLDEAGMKYQAALGKLAGEEGEQKASEGGGQARTVTAAEEVNEFALERGLESLGARADEDTDMAM</sequence>
<feature type="region of interest" description="Disordered" evidence="2">
    <location>
        <begin position="247"/>
        <end position="276"/>
    </location>
</feature>
<dbReference type="Proteomes" id="UP000033483">
    <property type="component" value="Unassembled WGS sequence"/>
</dbReference>
<keyword evidence="4" id="KW-1185">Reference proteome</keyword>
<dbReference type="InterPro" id="IPR028211">
    <property type="entry name" value="Ntr2"/>
</dbReference>
<feature type="region of interest" description="Disordered" evidence="2">
    <location>
        <begin position="317"/>
        <end position="336"/>
    </location>
</feature>
<evidence type="ECO:0008006" key="5">
    <source>
        <dbReference type="Google" id="ProtNLM"/>
    </source>
</evidence>
<accession>A0A0F4ZL61</accession>
<feature type="compositionally biased region" description="Basic residues" evidence="2">
    <location>
        <begin position="1"/>
        <end position="12"/>
    </location>
</feature>
<feature type="coiled-coil region" evidence="1">
    <location>
        <begin position="384"/>
        <end position="428"/>
    </location>
</feature>
<dbReference type="OrthoDB" id="429427at2759"/>
<feature type="region of interest" description="Disordered" evidence="2">
    <location>
        <begin position="1"/>
        <end position="128"/>
    </location>
</feature>
<evidence type="ECO:0000256" key="2">
    <source>
        <dbReference type="SAM" id="MobiDB-lite"/>
    </source>
</evidence>
<name>A0A0F4ZL61_9PEZI</name>
<reference evidence="3 4" key="1">
    <citation type="submission" date="2015-03" db="EMBL/GenBank/DDBJ databases">
        <authorList>
            <person name="Radwan O."/>
            <person name="Al-Naeli F.A."/>
            <person name="Rendon G.A."/>
            <person name="Fields C."/>
        </authorList>
    </citation>
    <scope>NUCLEOTIDE SEQUENCE [LARGE SCALE GENOMIC DNA]</scope>
    <source>
        <strain evidence="3">CR-DP1</strain>
    </source>
</reference>
<dbReference type="GO" id="GO:0071008">
    <property type="term" value="C:U2-type post-mRNA release spliceosomal complex"/>
    <property type="evidence" value="ECO:0007669"/>
    <property type="project" value="InterPro"/>
</dbReference>
<dbReference type="EMBL" id="LAEV01000351">
    <property type="protein sequence ID" value="KKA30593.1"/>
    <property type="molecule type" value="Genomic_DNA"/>
</dbReference>
<evidence type="ECO:0000313" key="3">
    <source>
        <dbReference type="EMBL" id="KKA30593.1"/>
    </source>
</evidence>
<keyword evidence="1" id="KW-0175">Coiled coil</keyword>
<feature type="compositionally biased region" description="Low complexity" evidence="2">
    <location>
        <begin position="51"/>
        <end position="72"/>
    </location>
</feature>